<accession>A0ABQ3B130</accession>
<dbReference type="InterPro" id="IPR013538">
    <property type="entry name" value="ASHA1/2-like_C"/>
</dbReference>
<evidence type="ECO:0000256" key="1">
    <source>
        <dbReference type="ARBA" id="ARBA00006817"/>
    </source>
</evidence>
<comment type="caution">
    <text evidence="3">The sequence shown here is derived from an EMBL/GenBank/DDBJ whole genome shotgun (WGS) entry which is preliminary data.</text>
</comment>
<name>A0ABQ3B130_9GAMM</name>
<proteinExistence type="inferred from homology"/>
<evidence type="ECO:0000313" key="4">
    <source>
        <dbReference type="Proteomes" id="UP000619761"/>
    </source>
</evidence>
<comment type="similarity">
    <text evidence="1">Belongs to the AHA1 family.</text>
</comment>
<dbReference type="Proteomes" id="UP000619761">
    <property type="component" value="Unassembled WGS sequence"/>
</dbReference>
<dbReference type="CDD" id="cd07814">
    <property type="entry name" value="SRPBCC_CalC_Aha1-like"/>
    <property type="match status" value="1"/>
</dbReference>
<reference evidence="4" key="1">
    <citation type="journal article" date="2019" name="Int. J. Syst. Evol. Microbiol.">
        <title>The Global Catalogue of Microorganisms (GCM) 10K type strain sequencing project: providing services to taxonomists for standard genome sequencing and annotation.</title>
        <authorList>
            <consortium name="The Broad Institute Genomics Platform"/>
            <consortium name="The Broad Institute Genome Sequencing Center for Infectious Disease"/>
            <person name="Wu L."/>
            <person name="Ma J."/>
        </authorList>
    </citation>
    <scope>NUCLEOTIDE SEQUENCE [LARGE SCALE GENOMIC DNA]</scope>
    <source>
        <strain evidence="4">KCTC 32239</strain>
    </source>
</reference>
<keyword evidence="4" id="KW-1185">Reference proteome</keyword>
<dbReference type="RefSeq" id="WP_189417759.1">
    <property type="nucleotide sequence ID" value="NZ_BMYZ01000001.1"/>
</dbReference>
<protein>
    <submittedName>
        <fullName evidence="3">Activator of HSP90 ATPase</fullName>
    </submittedName>
</protein>
<evidence type="ECO:0000259" key="2">
    <source>
        <dbReference type="Pfam" id="PF08327"/>
    </source>
</evidence>
<sequence length="166" mass="18971">MTTSNTFTIKRTLNAPRQLVWDAWTQAEHLGKWFSPTAFTIKVVTMDLKPNGIFHYCMTTPDGTEMWGKWMFRDINAPEKLVLIQCFSNAEGGLGSHPMAPSWPKYTHSTMTLKEIDGKTELLLEWQTYEATAEEVATFNSAFDSMTQGWGSTFENLERYLAKITQ</sequence>
<dbReference type="Gene3D" id="3.30.530.20">
    <property type="match status" value="1"/>
</dbReference>
<dbReference type="InterPro" id="IPR023393">
    <property type="entry name" value="START-like_dom_sf"/>
</dbReference>
<evidence type="ECO:0000313" key="3">
    <source>
        <dbReference type="EMBL" id="GGY73632.1"/>
    </source>
</evidence>
<dbReference type="EMBL" id="BMYZ01000001">
    <property type="protein sequence ID" value="GGY73632.1"/>
    <property type="molecule type" value="Genomic_DNA"/>
</dbReference>
<feature type="domain" description="Activator of Hsp90 ATPase homologue 1/2-like C-terminal" evidence="2">
    <location>
        <begin position="14"/>
        <end position="161"/>
    </location>
</feature>
<organism evidence="3 4">
    <name type="scientific">Cellvibrio zantedeschiae</name>
    <dbReference type="NCBI Taxonomy" id="1237077"/>
    <lineage>
        <taxon>Bacteria</taxon>
        <taxon>Pseudomonadati</taxon>
        <taxon>Pseudomonadota</taxon>
        <taxon>Gammaproteobacteria</taxon>
        <taxon>Cellvibrionales</taxon>
        <taxon>Cellvibrionaceae</taxon>
        <taxon>Cellvibrio</taxon>
    </lineage>
</organism>
<gene>
    <name evidence="3" type="ORF">GCM10011613_18540</name>
</gene>
<dbReference type="Pfam" id="PF08327">
    <property type="entry name" value="AHSA1"/>
    <property type="match status" value="1"/>
</dbReference>
<dbReference type="SUPFAM" id="SSF55961">
    <property type="entry name" value="Bet v1-like"/>
    <property type="match status" value="1"/>
</dbReference>